<name>A0A936F323_9BACT</name>
<dbReference type="SUPFAM" id="SSF82697">
    <property type="entry name" value="PurS-like"/>
    <property type="match status" value="1"/>
</dbReference>
<dbReference type="Gene3D" id="3.30.1280.10">
    <property type="entry name" value="Phosphoribosylformylglycinamidine synthase subunit PurS"/>
    <property type="match status" value="1"/>
</dbReference>
<evidence type="ECO:0000256" key="1">
    <source>
        <dbReference type="ARBA" id="ARBA00022490"/>
    </source>
</evidence>
<keyword evidence="1 6" id="KW-0963">Cytoplasm</keyword>
<evidence type="ECO:0000256" key="3">
    <source>
        <dbReference type="ARBA" id="ARBA00022741"/>
    </source>
</evidence>
<dbReference type="EMBL" id="JADKCH010000010">
    <property type="protein sequence ID" value="MBK8572910.1"/>
    <property type="molecule type" value="Genomic_DNA"/>
</dbReference>
<keyword evidence="2 6" id="KW-0436">Ligase</keyword>
<keyword evidence="3 6" id="KW-0547">Nucleotide-binding</keyword>
<dbReference type="PANTHER" id="PTHR34696:SF1">
    <property type="entry name" value="PHOSPHORIBOSYLFORMYLGLYCINAMIDINE SYNTHASE SUBUNIT PURS"/>
    <property type="match status" value="1"/>
</dbReference>
<organism evidence="7 8">
    <name type="scientific">Candidatus Geothrix odensensis</name>
    <dbReference type="NCBI Taxonomy" id="2954440"/>
    <lineage>
        <taxon>Bacteria</taxon>
        <taxon>Pseudomonadati</taxon>
        <taxon>Acidobacteriota</taxon>
        <taxon>Holophagae</taxon>
        <taxon>Holophagales</taxon>
        <taxon>Holophagaceae</taxon>
        <taxon>Geothrix</taxon>
    </lineage>
</organism>
<dbReference type="GO" id="GO:0005524">
    <property type="term" value="F:ATP binding"/>
    <property type="evidence" value="ECO:0007669"/>
    <property type="project" value="UniProtKB-UniRule"/>
</dbReference>
<dbReference type="NCBIfam" id="TIGR00302">
    <property type="entry name" value="phosphoribosylformylglycinamidine synthase subunit PurS"/>
    <property type="match status" value="1"/>
</dbReference>
<dbReference type="PANTHER" id="PTHR34696">
    <property type="entry name" value="PHOSPHORIBOSYLFORMYLGLYCINAMIDINE SYNTHASE SUBUNIT PURS"/>
    <property type="match status" value="1"/>
</dbReference>
<evidence type="ECO:0000256" key="5">
    <source>
        <dbReference type="ARBA" id="ARBA00022840"/>
    </source>
</evidence>
<dbReference type="InterPro" id="IPR036604">
    <property type="entry name" value="PurS-like_sf"/>
</dbReference>
<evidence type="ECO:0000313" key="8">
    <source>
        <dbReference type="Proteomes" id="UP000709959"/>
    </source>
</evidence>
<sequence length="78" mass="8448">MKVRVSVQLKPGILDPQGKAVEQGLHGFGFAVDHVRIGRLIEMDVPGTDPVEVKAKALAMCEKLLVNPVMEKASIEVL</sequence>
<reference evidence="7 8" key="1">
    <citation type="submission" date="2020-10" db="EMBL/GenBank/DDBJ databases">
        <title>Connecting structure to function with the recovery of over 1000 high-quality activated sludge metagenome-assembled genomes encoding full-length rRNA genes using long-read sequencing.</title>
        <authorList>
            <person name="Singleton C.M."/>
            <person name="Petriglieri F."/>
            <person name="Kristensen J.M."/>
            <person name="Kirkegaard R.H."/>
            <person name="Michaelsen T.Y."/>
            <person name="Andersen M.H."/>
            <person name="Karst S.M."/>
            <person name="Dueholm M.S."/>
            <person name="Nielsen P.H."/>
            <person name="Albertsen M."/>
        </authorList>
    </citation>
    <scope>NUCLEOTIDE SEQUENCE [LARGE SCALE GENOMIC DNA]</scope>
    <source>
        <strain evidence="7">OdNE_18-Q3-R46-58_MAXAC.008</strain>
    </source>
</reference>
<evidence type="ECO:0000256" key="2">
    <source>
        <dbReference type="ARBA" id="ARBA00022598"/>
    </source>
</evidence>
<dbReference type="HAMAP" id="MF_01926">
    <property type="entry name" value="PurS"/>
    <property type="match status" value="1"/>
</dbReference>
<evidence type="ECO:0000256" key="6">
    <source>
        <dbReference type="HAMAP-Rule" id="MF_01926"/>
    </source>
</evidence>
<dbReference type="NCBIfam" id="NF004630">
    <property type="entry name" value="PRK05974.1"/>
    <property type="match status" value="1"/>
</dbReference>
<proteinExistence type="inferred from homology"/>
<comment type="caution">
    <text evidence="7">The sequence shown here is derived from an EMBL/GenBank/DDBJ whole genome shotgun (WGS) entry which is preliminary data.</text>
</comment>
<comment type="function">
    <text evidence="6">Part of the phosphoribosylformylglycinamidine synthase complex involved in the purines biosynthetic pathway. Catalyzes the ATP-dependent conversion of formylglycinamide ribonucleotide (FGAR) and glutamine to yield formylglycinamidine ribonucleotide (FGAM) and glutamate. The FGAM synthase complex is composed of three subunits. PurQ produces an ammonia molecule by converting glutamine to glutamate. PurL transfers the ammonia molecule to FGAR to form FGAM in an ATP-dependent manner. PurS interacts with PurQ and PurL and is thought to assist in the transfer of the ammonia molecule from PurQ to PurL.</text>
</comment>
<comment type="catalytic activity">
    <reaction evidence="6">
        <text>N(2)-formyl-N(1)-(5-phospho-beta-D-ribosyl)glycinamide + L-glutamine + ATP + H2O = 2-formamido-N(1)-(5-O-phospho-beta-D-ribosyl)acetamidine + L-glutamate + ADP + phosphate + H(+)</text>
        <dbReference type="Rhea" id="RHEA:17129"/>
        <dbReference type="ChEBI" id="CHEBI:15377"/>
        <dbReference type="ChEBI" id="CHEBI:15378"/>
        <dbReference type="ChEBI" id="CHEBI:29985"/>
        <dbReference type="ChEBI" id="CHEBI:30616"/>
        <dbReference type="ChEBI" id="CHEBI:43474"/>
        <dbReference type="ChEBI" id="CHEBI:58359"/>
        <dbReference type="ChEBI" id="CHEBI:147286"/>
        <dbReference type="ChEBI" id="CHEBI:147287"/>
        <dbReference type="ChEBI" id="CHEBI:456216"/>
        <dbReference type="EC" id="6.3.5.3"/>
    </reaction>
</comment>
<dbReference type="GO" id="GO:0005737">
    <property type="term" value="C:cytoplasm"/>
    <property type="evidence" value="ECO:0007669"/>
    <property type="project" value="UniProtKB-SubCell"/>
</dbReference>
<protein>
    <recommendedName>
        <fullName evidence="6">Phosphoribosylformylglycinamidine synthase subunit PurS</fullName>
        <shortName evidence="6">FGAM synthase</shortName>
        <ecNumber evidence="6">6.3.5.3</ecNumber>
    </recommendedName>
    <alternativeName>
        <fullName evidence="6">Formylglycinamide ribonucleotide amidotransferase subunit III</fullName>
        <shortName evidence="6">FGAR amidotransferase III</shortName>
        <shortName evidence="6">FGAR-AT III</shortName>
    </alternativeName>
    <alternativeName>
        <fullName evidence="6">Phosphoribosylformylglycinamidine synthase subunit III</fullName>
    </alternativeName>
</protein>
<comment type="similarity">
    <text evidence="6">Belongs to the PurS family.</text>
</comment>
<keyword evidence="5 6" id="KW-0067">ATP-binding</keyword>
<gene>
    <name evidence="6 7" type="primary">purS</name>
    <name evidence="7" type="ORF">IPN91_09745</name>
</gene>
<dbReference type="EC" id="6.3.5.3" evidence="6"/>
<comment type="subunit">
    <text evidence="6">Part of the FGAM synthase complex composed of 1 PurL, 1 PurQ and 2 PurS subunits.</text>
</comment>
<comment type="pathway">
    <text evidence="6">Purine metabolism; IMP biosynthesis via de novo pathway; 5-amino-1-(5-phospho-D-ribosyl)imidazole from N(2)-formyl-N(1)-(5-phospho-D-ribosyl)glycinamide: step 1/2.</text>
</comment>
<dbReference type="GO" id="GO:0006189">
    <property type="term" value="P:'de novo' IMP biosynthetic process"/>
    <property type="evidence" value="ECO:0007669"/>
    <property type="project" value="UniProtKB-UniRule"/>
</dbReference>
<comment type="subcellular location">
    <subcellularLocation>
        <location evidence="6">Cytoplasm</location>
    </subcellularLocation>
</comment>
<dbReference type="Proteomes" id="UP000709959">
    <property type="component" value="Unassembled WGS sequence"/>
</dbReference>
<evidence type="ECO:0000313" key="7">
    <source>
        <dbReference type="EMBL" id="MBK8572910.1"/>
    </source>
</evidence>
<dbReference type="AlphaFoldDB" id="A0A936F323"/>
<evidence type="ECO:0000256" key="4">
    <source>
        <dbReference type="ARBA" id="ARBA00022755"/>
    </source>
</evidence>
<accession>A0A936F323</accession>
<keyword evidence="4 6" id="KW-0658">Purine biosynthesis</keyword>
<dbReference type="Pfam" id="PF02700">
    <property type="entry name" value="PurS"/>
    <property type="match status" value="1"/>
</dbReference>
<dbReference type="InterPro" id="IPR003850">
    <property type="entry name" value="PurS"/>
</dbReference>
<dbReference type="GO" id="GO:0004642">
    <property type="term" value="F:phosphoribosylformylglycinamidine synthase activity"/>
    <property type="evidence" value="ECO:0007669"/>
    <property type="project" value="UniProtKB-UniRule"/>
</dbReference>